<evidence type="ECO:0000313" key="7">
    <source>
        <dbReference type="Proteomes" id="UP000383122"/>
    </source>
</evidence>
<dbReference type="OrthoDB" id="6692720at2"/>
<evidence type="ECO:0000256" key="4">
    <source>
        <dbReference type="ARBA" id="ARBA00023163"/>
    </source>
</evidence>
<dbReference type="SUPFAM" id="SSF47413">
    <property type="entry name" value="lambda repressor-like DNA-binding domains"/>
    <property type="match status" value="1"/>
</dbReference>
<dbReference type="GO" id="GO:0003677">
    <property type="term" value="F:DNA binding"/>
    <property type="evidence" value="ECO:0007669"/>
    <property type="project" value="UniProtKB-KW"/>
</dbReference>
<evidence type="ECO:0000256" key="2">
    <source>
        <dbReference type="ARBA" id="ARBA00023015"/>
    </source>
</evidence>
<keyword evidence="7" id="KW-1185">Reference proteome</keyword>
<keyword evidence="4" id="KW-0804">Transcription</keyword>
<reference evidence="6 7" key="1">
    <citation type="submission" date="2019-08" db="EMBL/GenBank/DDBJ databases">
        <authorList>
            <person name="Peeters C."/>
        </authorList>
    </citation>
    <scope>NUCLEOTIDE SEQUENCE [LARGE SCALE GENOMIC DNA]</scope>
    <source>
        <strain evidence="6 7">LMG 31117</strain>
    </source>
</reference>
<dbReference type="AlphaFoldDB" id="A0A5E5A2H8"/>
<protein>
    <recommendedName>
        <fullName evidence="5">Ner winged helix-turn-helix DNA-binding domain-containing protein</fullName>
    </recommendedName>
</protein>
<comment type="similarity">
    <text evidence="1">Belongs to the ner transcriptional regulatory family.</text>
</comment>
<accession>A0A5E5A2H8</accession>
<dbReference type="InterPro" id="IPR010982">
    <property type="entry name" value="Lambda_DNA-bd_dom_sf"/>
</dbReference>
<dbReference type="RefSeq" id="WP_150738677.1">
    <property type="nucleotide sequence ID" value="NZ_CABPSP010000007.1"/>
</dbReference>
<dbReference type="Proteomes" id="UP000383122">
    <property type="component" value="Unassembled WGS sequence"/>
</dbReference>
<dbReference type="InterPro" id="IPR038722">
    <property type="entry name" value="Ner_HTH_dom"/>
</dbReference>
<evidence type="ECO:0000259" key="5">
    <source>
        <dbReference type="Pfam" id="PF13693"/>
    </source>
</evidence>
<dbReference type="Pfam" id="PF13693">
    <property type="entry name" value="HTH_35"/>
    <property type="match status" value="1"/>
</dbReference>
<evidence type="ECO:0000256" key="3">
    <source>
        <dbReference type="ARBA" id="ARBA00023125"/>
    </source>
</evidence>
<proteinExistence type="inferred from homology"/>
<keyword evidence="3" id="KW-0238">DNA-binding</keyword>
<name>A0A5E5A2H8_9BURK</name>
<gene>
    <name evidence="6" type="ORF">PAN31117_02780</name>
</gene>
<evidence type="ECO:0000256" key="1">
    <source>
        <dbReference type="ARBA" id="ARBA00006157"/>
    </source>
</evidence>
<dbReference type="Gene3D" id="1.10.260.40">
    <property type="entry name" value="lambda repressor-like DNA-binding domains"/>
    <property type="match status" value="1"/>
</dbReference>
<evidence type="ECO:0000313" key="6">
    <source>
        <dbReference type="EMBL" id="VVE67831.1"/>
    </source>
</evidence>
<dbReference type="EMBL" id="CABPSP010000007">
    <property type="protein sequence ID" value="VVE67831.1"/>
    <property type="molecule type" value="Genomic_DNA"/>
</dbReference>
<organism evidence="6 7">
    <name type="scientific">Pandoraea anapnoica</name>
    <dbReference type="NCBI Taxonomy" id="2508301"/>
    <lineage>
        <taxon>Bacteria</taxon>
        <taxon>Pseudomonadati</taxon>
        <taxon>Pseudomonadota</taxon>
        <taxon>Betaproteobacteria</taxon>
        <taxon>Burkholderiales</taxon>
        <taxon>Burkholderiaceae</taxon>
        <taxon>Pandoraea</taxon>
    </lineage>
</organism>
<keyword evidence="2" id="KW-0805">Transcription regulation</keyword>
<sequence length="80" mass="8937">MRKEFRKAALRDKGYTAARLADEMGVGRSMVTQVLNEKATSHRIQVRAAEIIGKSFEEVWPPCSEFALRRKKQSDAAAAA</sequence>
<feature type="domain" description="Ner winged helix-turn-helix DNA-binding" evidence="5">
    <location>
        <begin position="7"/>
        <end position="61"/>
    </location>
</feature>